<protein>
    <submittedName>
        <fullName evidence="1">Uncharacterized protein</fullName>
    </submittedName>
</protein>
<dbReference type="Proteomes" id="UP001163835">
    <property type="component" value="Unassembled WGS sequence"/>
</dbReference>
<accession>A0ACC1U724</accession>
<reference evidence="1" key="1">
    <citation type="submission" date="2022-09" db="EMBL/GenBank/DDBJ databases">
        <title>A Global Phylogenomic Analysis of the Shiitake Genus Lentinula.</title>
        <authorList>
            <consortium name="DOE Joint Genome Institute"/>
            <person name="Sierra-Patev S."/>
            <person name="Min B."/>
            <person name="Naranjo-Ortiz M."/>
            <person name="Looney B."/>
            <person name="Konkel Z."/>
            <person name="Slot J.C."/>
            <person name="Sakamoto Y."/>
            <person name="Steenwyk J.L."/>
            <person name="Rokas A."/>
            <person name="Carro J."/>
            <person name="Camarero S."/>
            <person name="Ferreira P."/>
            <person name="Molpeceres G."/>
            <person name="Ruiz-Duenas F.J."/>
            <person name="Serrano A."/>
            <person name="Henrissat B."/>
            <person name="Drula E."/>
            <person name="Hughes K.W."/>
            <person name="Mata J.L."/>
            <person name="Ishikawa N.K."/>
            <person name="Vargas-Isla R."/>
            <person name="Ushijima S."/>
            <person name="Smith C.A."/>
            <person name="Ahrendt S."/>
            <person name="Andreopoulos W."/>
            <person name="He G."/>
            <person name="Labutti K."/>
            <person name="Lipzen A."/>
            <person name="Ng V."/>
            <person name="Riley R."/>
            <person name="Sandor L."/>
            <person name="Barry K."/>
            <person name="Martinez A.T."/>
            <person name="Xiao Y."/>
            <person name="Gibbons J.G."/>
            <person name="Terashima K."/>
            <person name="Grigoriev I.V."/>
            <person name="Hibbett D.S."/>
        </authorList>
    </citation>
    <scope>NUCLEOTIDE SEQUENCE</scope>
    <source>
        <strain evidence="1">TMI1499</strain>
    </source>
</reference>
<name>A0ACC1U724_9AGAR</name>
<evidence type="ECO:0000313" key="2">
    <source>
        <dbReference type="Proteomes" id="UP001163835"/>
    </source>
</evidence>
<comment type="caution">
    <text evidence="1">The sequence shown here is derived from an EMBL/GenBank/DDBJ whole genome shotgun (WGS) entry which is preliminary data.</text>
</comment>
<organism evidence="1 2">
    <name type="scientific">Lentinula aff. lateritia</name>
    <dbReference type="NCBI Taxonomy" id="2804960"/>
    <lineage>
        <taxon>Eukaryota</taxon>
        <taxon>Fungi</taxon>
        <taxon>Dikarya</taxon>
        <taxon>Basidiomycota</taxon>
        <taxon>Agaricomycotina</taxon>
        <taxon>Agaricomycetes</taxon>
        <taxon>Agaricomycetidae</taxon>
        <taxon>Agaricales</taxon>
        <taxon>Marasmiineae</taxon>
        <taxon>Omphalotaceae</taxon>
        <taxon>Lentinula</taxon>
    </lineage>
</organism>
<evidence type="ECO:0000313" key="1">
    <source>
        <dbReference type="EMBL" id="KAJ3812815.1"/>
    </source>
</evidence>
<dbReference type="EMBL" id="MU795011">
    <property type="protein sequence ID" value="KAJ3812815.1"/>
    <property type="molecule type" value="Genomic_DNA"/>
</dbReference>
<keyword evidence="2" id="KW-1185">Reference proteome</keyword>
<proteinExistence type="predicted"/>
<sequence length="560" mass="64188">MSLQHSIRPHSFPSKEISKEDRTSLSILPVNNFGDGIRYLQRTLLGFDADNPQISFSNPGFLPWEEQVQSVQMANDNTSTILVVPGFESLYIKAEDICYVNYLPVELLREILLYLLPGRDWKLEETPPPQLVFVQVCKHWRNIAISYRTLWSTFMVIHPIERHIPMTKLWLERSGNHPLTIYIDHQRSEFEKSCSTTDVVINLLRPHIHRWKAVTFILTAIQSSLLELPRDEYPLLETFCFDVTGSFAWNPESVERVEEKFFPSSSPMLRQVTWETHGLSLHRPPLAPTNITYLSGDFFMDLPFFDSISELKNLRTLRLHGGVVSGRVPPPRSIPLVLPHLRALEVRTIFYAPFLLGSIATPSLKVLVMANRLDEKSRKSLCSLISRSRCHLSAFSYLNGLGDALESEFFEEFLLSPHMDSLSELNILVHNADAVLRVLVQLNTNSGPVLPSLNRLWLSTHSFSGDLLLDMLECRATDFHPPTGAMMSEPLFSADSPYPSQYLFIPVSRYSLCLQVTWIKNNPDEVFEWFETNARTHWNLLTQDEYIELKSGKKQISSTN</sequence>
<gene>
    <name evidence="1" type="ORF">F5876DRAFT_74468</name>
</gene>